<dbReference type="GO" id="GO:0030416">
    <property type="term" value="P:methylamine metabolic process"/>
    <property type="evidence" value="ECO:0007669"/>
    <property type="project" value="InterPro"/>
</dbReference>
<sequence>MATKIYNKRKGVLLEVICYLYVFLFVYAATSKLLVFDEFKIQIGQSHMLTLFTDVVAWGIPFLEILIALLLIIPRFRLLGMYASFCLMVMFTTYIAVILNFSDDIPCSCGGVIEKLGWTEHLIFNAVFVILAFIGIIILYDQKKRINTPKHTKKKLYRSLLIYTISSAGFIILLFVFTKTELERDTSFKRGFLYYPPKKIHELDLEYNGHYFAGAADGQIYLGYPRSPLYLKVLDTTLQNVQDLHLKMDKDSLPMRSPQVRVIPPYFFLMDGTIPYVLRGNTKDWKAHAVMEEPLYFTNAEPIDSVTLAIRSISSKTNEFALGTIKLSDSSKMTLSHNLLKKQVDGVFDVDGMLQYNKQQEQLIYTYRYRNQYIVANDSLQLELLGKTIDTISQAQIEVGTIASKNQQKLSAPAVSVNKLSTTFGKYLFINSERLGSKESEVVWKKSSVIDVYDMEKNSYQFSFYVDDIEGKKLKAIRVLNDKFFGLIGNHIVVYQLGDRFKYITPDTTATQSSEQEHLEAK</sequence>
<keyword evidence="2 5" id="KW-0812">Transmembrane</keyword>
<organism evidence="7 8">
    <name type="scientific">Flavivirga eckloniae</name>
    <dbReference type="NCBI Taxonomy" id="1803846"/>
    <lineage>
        <taxon>Bacteria</taxon>
        <taxon>Pseudomonadati</taxon>
        <taxon>Bacteroidota</taxon>
        <taxon>Flavobacteriia</taxon>
        <taxon>Flavobacteriales</taxon>
        <taxon>Flavobacteriaceae</taxon>
        <taxon>Flavivirga</taxon>
    </lineage>
</organism>
<evidence type="ECO:0000256" key="3">
    <source>
        <dbReference type="ARBA" id="ARBA00022989"/>
    </source>
</evidence>
<dbReference type="InterPro" id="IPR009908">
    <property type="entry name" value="Methylamine_util_MauE"/>
</dbReference>
<evidence type="ECO:0000313" key="8">
    <source>
        <dbReference type="Proteomes" id="UP000235826"/>
    </source>
</evidence>
<keyword evidence="8" id="KW-1185">Reference proteome</keyword>
<evidence type="ECO:0000256" key="1">
    <source>
        <dbReference type="ARBA" id="ARBA00004141"/>
    </source>
</evidence>
<feature type="transmembrane region" description="Helical" evidence="5">
    <location>
        <begin position="80"/>
        <end position="102"/>
    </location>
</feature>
<evidence type="ECO:0000256" key="2">
    <source>
        <dbReference type="ARBA" id="ARBA00022692"/>
    </source>
</evidence>
<proteinExistence type="predicted"/>
<feature type="transmembrane region" description="Helical" evidence="5">
    <location>
        <begin position="160"/>
        <end position="178"/>
    </location>
</feature>
<feature type="domain" description="Methylamine utilisation protein MauE" evidence="6">
    <location>
        <begin position="12"/>
        <end position="137"/>
    </location>
</feature>
<keyword evidence="4 5" id="KW-0472">Membrane</keyword>
<protein>
    <recommendedName>
        <fullName evidence="6">Methylamine utilisation protein MauE domain-containing protein</fullName>
    </recommendedName>
</protein>
<evidence type="ECO:0000256" key="4">
    <source>
        <dbReference type="ARBA" id="ARBA00023136"/>
    </source>
</evidence>
<dbReference type="GO" id="GO:0016020">
    <property type="term" value="C:membrane"/>
    <property type="evidence" value="ECO:0007669"/>
    <property type="project" value="UniProtKB-SubCell"/>
</dbReference>
<evidence type="ECO:0000259" key="6">
    <source>
        <dbReference type="Pfam" id="PF07291"/>
    </source>
</evidence>
<feature type="transmembrane region" description="Helical" evidence="5">
    <location>
        <begin position="12"/>
        <end position="35"/>
    </location>
</feature>
<reference evidence="7 8" key="1">
    <citation type="submission" date="2018-01" db="EMBL/GenBank/DDBJ databases">
        <title>Complete genome sequence of Flavivirga eckloniae ECD14 isolated from seaweed Ecklonia cava.</title>
        <authorList>
            <person name="Lee J.H."/>
            <person name="Baik K.S."/>
            <person name="Seong C.N."/>
        </authorList>
    </citation>
    <scope>NUCLEOTIDE SEQUENCE [LARGE SCALE GENOMIC DNA]</scope>
    <source>
        <strain evidence="7 8">ECD14</strain>
    </source>
</reference>
<comment type="subcellular location">
    <subcellularLocation>
        <location evidence="1">Membrane</location>
        <topology evidence="1">Multi-pass membrane protein</topology>
    </subcellularLocation>
</comment>
<accession>A0A2K9PVE9</accession>
<keyword evidence="3 5" id="KW-1133">Transmembrane helix</keyword>
<dbReference type="KEGG" id="fek:C1H87_20930"/>
<dbReference type="Proteomes" id="UP000235826">
    <property type="component" value="Chromosome"/>
</dbReference>
<gene>
    <name evidence="7" type="ORF">C1H87_20930</name>
</gene>
<feature type="transmembrane region" description="Helical" evidence="5">
    <location>
        <begin position="122"/>
        <end position="140"/>
    </location>
</feature>
<dbReference type="EMBL" id="CP025791">
    <property type="protein sequence ID" value="AUP81043.1"/>
    <property type="molecule type" value="Genomic_DNA"/>
</dbReference>
<evidence type="ECO:0000313" key="7">
    <source>
        <dbReference type="EMBL" id="AUP81043.1"/>
    </source>
</evidence>
<dbReference type="OrthoDB" id="673785at2"/>
<feature type="transmembrane region" description="Helical" evidence="5">
    <location>
        <begin position="55"/>
        <end position="73"/>
    </location>
</feature>
<dbReference type="AlphaFoldDB" id="A0A2K9PVE9"/>
<dbReference type="RefSeq" id="WP_102757686.1">
    <property type="nucleotide sequence ID" value="NZ_CP025791.1"/>
</dbReference>
<evidence type="ECO:0000256" key="5">
    <source>
        <dbReference type="SAM" id="Phobius"/>
    </source>
</evidence>
<dbReference type="Pfam" id="PF07291">
    <property type="entry name" value="MauE"/>
    <property type="match status" value="1"/>
</dbReference>
<name>A0A2K9PVE9_9FLAO</name>